<organism evidence="1 2">
    <name type="scientific">Prevotella communis</name>
    <dbReference type="NCBI Taxonomy" id="2913614"/>
    <lineage>
        <taxon>Bacteria</taxon>
        <taxon>Pseudomonadati</taxon>
        <taxon>Bacteroidota</taxon>
        <taxon>Bacteroidia</taxon>
        <taxon>Bacteroidales</taxon>
        <taxon>Prevotellaceae</taxon>
        <taxon>Prevotella</taxon>
    </lineage>
</organism>
<dbReference type="EMBL" id="FNIW01000016">
    <property type="protein sequence ID" value="SDO33909.1"/>
    <property type="molecule type" value="Genomic_DNA"/>
</dbReference>
<dbReference type="AlphaFoldDB" id="A0A1H0IQZ2"/>
<dbReference type="Proteomes" id="UP000199134">
    <property type="component" value="Unassembled WGS sequence"/>
</dbReference>
<protein>
    <submittedName>
        <fullName evidence="1">Uncharacterized protein</fullName>
    </submittedName>
</protein>
<evidence type="ECO:0000313" key="1">
    <source>
        <dbReference type="EMBL" id="SDO33909.1"/>
    </source>
</evidence>
<sequence length="89" mass="10192">MNTSKTFFYEISFLYSIPLNYFAKFTPSVNITRLIIILKLHHITSLQSFLSALSNAPNNNANPANGLNRILVYLSNLVFYRLAFANYLL</sequence>
<gene>
    <name evidence="1" type="ORF">SAMN04487900_11667</name>
</gene>
<name>A0A1H0IQZ2_9BACT</name>
<proteinExistence type="predicted"/>
<accession>A0A1H0IQZ2</accession>
<reference evidence="2" key="1">
    <citation type="submission" date="2016-10" db="EMBL/GenBank/DDBJ databases">
        <authorList>
            <person name="de Groot N.N."/>
        </authorList>
    </citation>
    <scope>NUCLEOTIDE SEQUENCE [LARGE SCALE GENOMIC DNA]</scope>
    <source>
        <strain evidence="2">BP1-145</strain>
    </source>
</reference>
<evidence type="ECO:0000313" key="2">
    <source>
        <dbReference type="Proteomes" id="UP000199134"/>
    </source>
</evidence>
<comment type="caution">
    <text evidence="1">The sequence shown here is derived from an EMBL/GenBank/DDBJ whole genome shotgun (WGS) entry which is preliminary data.</text>
</comment>